<reference evidence="1 2" key="1">
    <citation type="journal article" date="2015" name="Plant Cell">
        <title>Oil accumulation by the oleaginous diatom Fistulifera solaris as revealed by the genome and transcriptome.</title>
        <authorList>
            <person name="Tanaka T."/>
            <person name="Maeda Y."/>
            <person name="Veluchamy A."/>
            <person name="Tanaka M."/>
            <person name="Abida H."/>
            <person name="Marechal E."/>
            <person name="Bowler C."/>
            <person name="Muto M."/>
            <person name="Sunaga Y."/>
            <person name="Tanaka M."/>
            <person name="Yoshino T."/>
            <person name="Taniguchi T."/>
            <person name="Fukuda Y."/>
            <person name="Nemoto M."/>
            <person name="Matsumoto M."/>
            <person name="Wong P.S."/>
            <person name="Aburatani S."/>
            <person name="Fujibuchi W."/>
        </authorList>
    </citation>
    <scope>NUCLEOTIDE SEQUENCE [LARGE SCALE GENOMIC DNA]</scope>
    <source>
        <strain evidence="1 2">JPCC DA0580</strain>
    </source>
</reference>
<dbReference type="InterPro" id="IPR013078">
    <property type="entry name" value="His_Pase_superF_clade-1"/>
</dbReference>
<evidence type="ECO:0000313" key="2">
    <source>
        <dbReference type="Proteomes" id="UP000198406"/>
    </source>
</evidence>
<dbReference type="Pfam" id="PF00300">
    <property type="entry name" value="His_Phos_1"/>
    <property type="match status" value="1"/>
</dbReference>
<dbReference type="InterPro" id="IPR050275">
    <property type="entry name" value="PGM_Phosphatase"/>
</dbReference>
<dbReference type="InParanoid" id="A0A1Z5JGD1"/>
<name>A0A1Z5JGD1_FISSO</name>
<proteinExistence type="predicted"/>
<dbReference type="Proteomes" id="UP000198406">
    <property type="component" value="Unassembled WGS sequence"/>
</dbReference>
<evidence type="ECO:0000313" key="1">
    <source>
        <dbReference type="EMBL" id="GAX13054.1"/>
    </source>
</evidence>
<dbReference type="SUPFAM" id="SSF53254">
    <property type="entry name" value="Phosphoglycerate mutase-like"/>
    <property type="match status" value="1"/>
</dbReference>
<gene>
    <name evidence="1" type="ORF">FisN_2Hh533</name>
</gene>
<evidence type="ECO:0008006" key="3">
    <source>
        <dbReference type="Google" id="ProtNLM"/>
    </source>
</evidence>
<dbReference type="InterPro" id="IPR029033">
    <property type="entry name" value="His_PPase_superfam"/>
</dbReference>
<organism evidence="1 2">
    <name type="scientific">Fistulifera solaris</name>
    <name type="common">Oleaginous diatom</name>
    <dbReference type="NCBI Taxonomy" id="1519565"/>
    <lineage>
        <taxon>Eukaryota</taxon>
        <taxon>Sar</taxon>
        <taxon>Stramenopiles</taxon>
        <taxon>Ochrophyta</taxon>
        <taxon>Bacillariophyta</taxon>
        <taxon>Bacillariophyceae</taxon>
        <taxon>Bacillariophycidae</taxon>
        <taxon>Naviculales</taxon>
        <taxon>Naviculaceae</taxon>
        <taxon>Fistulifera</taxon>
    </lineage>
</organism>
<dbReference type="AlphaFoldDB" id="A0A1Z5JGD1"/>
<dbReference type="PANTHER" id="PTHR48100:SF59">
    <property type="entry name" value="ADENOSYLCOBALAMIN_ALPHA-RIBAZOLE PHOSPHATASE"/>
    <property type="match status" value="1"/>
</dbReference>
<dbReference type="EMBL" id="BDSP01000060">
    <property type="protein sequence ID" value="GAX13054.1"/>
    <property type="molecule type" value="Genomic_DNA"/>
</dbReference>
<protein>
    <recommendedName>
        <fullName evidence="3">Phosphoglycerate mutase</fullName>
    </recommendedName>
</protein>
<dbReference type="OrthoDB" id="48066at2759"/>
<dbReference type="GO" id="GO:0016791">
    <property type="term" value="F:phosphatase activity"/>
    <property type="evidence" value="ECO:0007669"/>
    <property type="project" value="TreeGrafter"/>
</dbReference>
<comment type="caution">
    <text evidence="1">The sequence shown here is derived from an EMBL/GenBank/DDBJ whole genome shotgun (WGS) entry which is preliminary data.</text>
</comment>
<dbReference type="PANTHER" id="PTHR48100">
    <property type="entry name" value="BROAD-SPECIFICITY PHOSPHATASE YOR283W-RELATED"/>
    <property type="match status" value="1"/>
</dbReference>
<sequence length="206" mass="23142">MQGGGFDIELNEHGKRQARQVAHELVTLMANRETVVLASSHLQRAAQTADVLHEIWKTQHAHLEVARVTLKEFGEMRFGNLEGNALRGPEATDESKALFRDNNYKMTQDKHVCWPGGGESTADVETRGLQGLDALTKQYPDADLLVIVAHGRFNKILLASLLYKNVLQHSEIEQGNTCINVIDQRKDGKYEQVVLNYLGHLRNECD</sequence>
<dbReference type="Gene3D" id="3.40.50.1240">
    <property type="entry name" value="Phosphoglycerate mutase-like"/>
    <property type="match status" value="1"/>
</dbReference>
<dbReference type="GO" id="GO:0005737">
    <property type="term" value="C:cytoplasm"/>
    <property type="evidence" value="ECO:0007669"/>
    <property type="project" value="TreeGrafter"/>
</dbReference>
<keyword evidence="2" id="KW-1185">Reference proteome</keyword>
<dbReference type="CDD" id="cd07067">
    <property type="entry name" value="HP_PGM_like"/>
    <property type="match status" value="1"/>
</dbReference>
<accession>A0A1Z5JGD1</accession>